<sequence length="54" mass="6012">MIDIDIQKNTDGTTTVSIRLSDAETAKLIQQLTEPNKPETVSPAKARLIRYRIG</sequence>
<proteinExistence type="predicted"/>
<keyword evidence="2" id="KW-1185">Reference proteome</keyword>
<accession>A0ABQ1C0Z6</accession>
<gene>
    <name evidence="1" type="ORF">MPRG_11800</name>
</gene>
<dbReference type="Proteomes" id="UP000465240">
    <property type="component" value="Unassembled WGS sequence"/>
</dbReference>
<dbReference type="EMBL" id="BLKX01000001">
    <property type="protein sequence ID" value="GFG77904.1"/>
    <property type="molecule type" value="Genomic_DNA"/>
</dbReference>
<comment type="caution">
    <text evidence="1">The sequence shown here is derived from an EMBL/GenBank/DDBJ whole genome shotgun (WGS) entry which is preliminary data.</text>
</comment>
<protein>
    <submittedName>
        <fullName evidence="1">Uncharacterized protein</fullName>
    </submittedName>
</protein>
<evidence type="ECO:0000313" key="2">
    <source>
        <dbReference type="Proteomes" id="UP000465240"/>
    </source>
</evidence>
<evidence type="ECO:0000313" key="1">
    <source>
        <dbReference type="EMBL" id="GFG77904.1"/>
    </source>
</evidence>
<reference evidence="1 2" key="1">
    <citation type="journal article" date="2019" name="Emerg. Microbes Infect.">
        <title>Comprehensive subspecies identification of 175 nontuberculous mycobacteria species based on 7547 genomic profiles.</title>
        <authorList>
            <person name="Matsumoto Y."/>
            <person name="Kinjo T."/>
            <person name="Motooka D."/>
            <person name="Nabeya D."/>
            <person name="Jung N."/>
            <person name="Uechi K."/>
            <person name="Horii T."/>
            <person name="Iida T."/>
            <person name="Fujita J."/>
            <person name="Nakamura S."/>
        </authorList>
    </citation>
    <scope>NUCLEOTIDE SEQUENCE [LARGE SCALE GENOMIC DNA]</scope>
    <source>
        <strain evidence="1 2">JCM 18565</strain>
    </source>
</reference>
<name>A0ABQ1C0Z6_9MYCO</name>
<organism evidence="1 2">
    <name type="scientific">Mycobacterium paragordonae</name>
    <dbReference type="NCBI Taxonomy" id="1389713"/>
    <lineage>
        <taxon>Bacteria</taxon>
        <taxon>Bacillati</taxon>
        <taxon>Actinomycetota</taxon>
        <taxon>Actinomycetes</taxon>
        <taxon>Mycobacteriales</taxon>
        <taxon>Mycobacteriaceae</taxon>
        <taxon>Mycobacterium</taxon>
    </lineage>
</organism>